<dbReference type="InterPro" id="IPR018122">
    <property type="entry name" value="TF_fork_head_CS_1"/>
</dbReference>
<keyword evidence="4 5" id="KW-0539">Nucleus</keyword>
<dbReference type="InterPro" id="IPR045912">
    <property type="entry name" value="FOXJ2/3-like"/>
</dbReference>
<evidence type="ECO:0000313" key="8">
    <source>
        <dbReference type="EMBL" id="KAK9718039.1"/>
    </source>
</evidence>
<organism evidence="8 9">
    <name type="scientific">Basidiobolus ranarum</name>
    <dbReference type="NCBI Taxonomy" id="34480"/>
    <lineage>
        <taxon>Eukaryota</taxon>
        <taxon>Fungi</taxon>
        <taxon>Fungi incertae sedis</taxon>
        <taxon>Zoopagomycota</taxon>
        <taxon>Entomophthoromycotina</taxon>
        <taxon>Basidiobolomycetes</taxon>
        <taxon>Basidiobolales</taxon>
        <taxon>Basidiobolaceae</taxon>
        <taxon>Basidiobolus</taxon>
    </lineage>
</organism>
<gene>
    <name evidence="8" type="ORF">K7432_005768</name>
</gene>
<feature type="region of interest" description="Disordered" evidence="6">
    <location>
        <begin position="39"/>
        <end position="60"/>
    </location>
</feature>
<sequence>MNFVSSPQPLLSDNTSLYSSSDSTVPNYNYNESFDYKSPSPPLSVQMSPYQSTQGSASNLFDPNTPIDTKMEGKPPYSYAKLIVYAIMTSKNQALTLNEIYNWILDNFPYYKTAGPGWKNSIRHNLSLNKTFVRVPRAINEPGKGSYWTVNLSVTNRKSKSIKDRKEYSPYYTKDLCYGGINNHSHRSFEHAYHGPSYYPDSHLVYSRNPAMFSPALNNAGHSVHNDFLSSRYHGYYHGAPQHNYNMMHHTVEYPEIVHPDSQSPLFLSATASQPIYSYNEYPFQLELKTSSKCFDPLLYRPLTKNITSTVHPSTYTECPLQPEYSYTSTALSSSYLPFTPSVTLESPGLITSGHYPPSKHGYM</sequence>
<dbReference type="CDD" id="cd00059">
    <property type="entry name" value="FH_FOX"/>
    <property type="match status" value="1"/>
</dbReference>
<dbReference type="SMART" id="SM00339">
    <property type="entry name" value="FH"/>
    <property type="match status" value="1"/>
</dbReference>
<dbReference type="Pfam" id="PF00250">
    <property type="entry name" value="Forkhead"/>
    <property type="match status" value="1"/>
</dbReference>
<dbReference type="PROSITE" id="PS50039">
    <property type="entry name" value="FORK_HEAD_3"/>
    <property type="match status" value="1"/>
</dbReference>
<proteinExistence type="predicted"/>
<dbReference type="SUPFAM" id="SSF46785">
    <property type="entry name" value="Winged helix' DNA-binding domain"/>
    <property type="match status" value="1"/>
</dbReference>
<dbReference type="InterPro" id="IPR030456">
    <property type="entry name" value="TF_fork_head_CS_2"/>
</dbReference>
<dbReference type="PANTHER" id="PTHR46078:SF2">
    <property type="entry name" value="FORK-HEAD DOMAIN-CONTAINING PROTEIN"/>
    <property type="match status" value="1"/>
</dbReference>
<dbReference type="EMBL" id="JASJQH010007112">
    <property type="protein sequence ID" value="KAK9718039.1"/>
    <property type="molecule type" value="Genomic_DNA"/>
</dbReference>
<dbReference type="InterPro" id="IPR036390">
    <property type="entry name" value="WH_DNA-bd_sf"/>
</dbReference>
<dbReference type="InterPro" id="IPR001766">
    <property type="entry name" value="Fork_head_dom"/>
</dbReference>
<dbReference type="PROSITE" id="PS00657">
    <property type="entry name" value="FORK_HEAD_1"/>
    <property type="match status" value="1"/>
</dbReference>
<feature type="DNA-binding region" description="Fork-head" evidence="5">
    <location>
        <begin position="74"/>
        <end position="151"/>
    </location>
</feature>
<evidence type="ECO:0000256" key="1">
    <source>
        <dbReference type="ARBA" id="ARBA00023015"/>
    </source>
</evidence>
<comment type="caution">
    <text evidence="8">The sequence shown here is derived from an EMBL/GenBank/DDBJ whole genome shotgun (WGS) entry which is preliminary data.</text>
</comment>
<keyword evidence="2 5" id="KW-0238">DNA-binding</keyword>
<dbReference type="PRINTS" id="PR00053">
    <property type="entry name" value="FORKHEAD"/>
</dbReference>
<keyword evidence="1" id="KW-0805">Transcription regulation</keyword>
<dbReference type="PANTHER" id="PTHR46078">
    <property type="entry name" value="FORKHEAD BOX PROTEIN J2 FAMILY MEMBER"/>
    <property type="match status" value="1"/>
</dbReference>
<accession>A0ABR2W3M6</accession>
<evidence type="ECO:0000256" key="2">
    <source>
        <dbReference type="ARBA" id="ARBA00023125"/>
    </source>
</evidence>
<dbReference type="PROSITE" id="PS00658">
    <property type="entry name" value="FORK_HEAD_2"/>
    <property type="match status" value="1"/>
</dbReference>
<evidence type="ECO:0000256" key="5">
    <source>
        <dbReference type="PROSITE-ProRule" id="PRU00089"/>
    </source>
</evidence>
<dbReference type="InterPro" id="IPR036388">
    <property type="entry name" value="WH-like_DNA-bd_sf"/>
</dbReference>
<reference evidence="8 9" key="1">
    <citation type="submission" date="2023-04" db="EMBL/GenBank/DDBJ databases">
        <title>Genome of Basidiobolus ranarum AG-B5.</title>
        <authorList>
            <person name="Stajich J.E."/>
            <person name="Carter-House D."/>
            <person name="Gryganskyi A."/>
        </authorList>
    </citation>
    <scope>NUCLEOTIDE SEQUENCE [LARGE SCALE GENOMIC DNA]</scope>
    <source>
        <strain evidence="8 9">AG-B5</strain>
    </source>
</reference>
<dbReference type="Proteomes" id="UP001479436">
    <property type="component" value="Unassembled WGS sequence"/>
</dbReference>
<evidence type="ECO:0000259" key="7">
    <source>
        <dbReference type="PROSITE" id="PS50039"/>
    </source>
</evidence>
<evidence type="ECO:0000256" key="4">
    <source>
        <dbReference type="ARBA" id="ARBA00023242"/>
    </source>
</evidence>
<protein>
    <recommendedName>
        <fullName evidence="7">Fork-head domain-containing protein</fullName>
    </recommendedName>
</protein>
<feature type="compositionally biased region" description="Polar residues" evidence="6">
    <location>
        <begin position="43"/>
        <end position="60"/>
    </location>
</feature>
<evidence type="ECO:0000313" key="9">
    <source>
        <dbReference type="Proteomes" id="UP001479436"/>
    </source>
</evidence>
<dbReference type="Gene3D" id="1.10.10.10">
    <property type="entry name" value="Winged helix-like DNA-binding domain superfamily/Winged helix DNA-binding domain"/>
    <property type="match status" value="1"/>
</dbReference>
<evidence type="ECO:0000256" key="6">
    <source>
        <dbReference type="SAM" id="MobiDB-lite"/>
    </source>
</evidence>
<keyword evidence="9" id="KW-1185">Reference proteome</keyword>
<keyword evidence="3" id="KW-0804">Transcription</keyword>
<name>A0ABR2W3M6_9FUNG</name>
<feature type="domain" description="Fork-head" evidence="7">
    <location>
        <begin position="74"/>
        <end position="151"/>
    </location>
</feature>
<evidence type="ECO:0000256" key="3">
    <source>
        <dbReference type="ARBA" id="ARBA00023163"/>
    </source>
</evidence>
<comment type="subcellular location">
    <subcellularLocation>
        <location evidence="5">Nucleus</location>
    </subcellularLocation>
</comment>